<evidence type="ECO:0000313" key="5">
    <source>
        <dbReference type="Proteomes" id="UP001156677"/>
    </source>
</evidence>
<dbReference type="Pfam" id="PF25629">
    <property type="entry name" value="Fimo_NCAP"/>
    <property type="match status" value="1"/>
</dbReference>
<protein>
    <submittedName>
        <fullName evidence="4">Nucleocapsid protein</fullName>
    </submittedName>
</protein>
<name>A0AAX1PBY9_9VIRU</name>
<proteinExistence type="predicted"/>
<accession>A0AAX1PBY9</accession>
<dbReference type="InterPro" id="IPR057839">
    <property type="entry name" value="Fimo_NCAP"/>
</dbReference>
<keyword evidence="2" id="KW-0167">Capsid protein</keyword>
<dbReference type="RefSeq" id="YP_010840841.1">
    <property type="nucleotide sequence ID" value="NC_079063.1"/>
</dbReference>
<evidence type="ECO:0000256" key="1">
    <source>
        <dbReference type="ARBA" id="ARBA00004328"/>
    </source>
</evidence>
<evidence type="ECO:0000313" key="4">
    <source>
        <dbReference type="EMBL" id="QZN83755.1"/>
    </source>
</evidence>
<evidence type="ECO:0000256" key="2">
    <source>
        <dbReference type="ARBA" id="ARBA00022561"/>
    </source>
</evidence>
<keyword evidence="4" id="KW-0543">Viral nucleoprotein</keyword>
<comment type="subcellular location">
    <subcellularLocation>
        <location evidence="1">Virion</location>
    </subcellularLocation>
</comment>
<sequence>MNFLLIQFKSSKLASNMSSTKFTIKFTGGASKDVDIKEIKDISSIRFKPNEAANDSYDILNFCKSFYNFEDCISVCTSSLEIKKEIKDKQIVKRLIKTASGGTHQYVLVYKLGSFTGDNKFVMSSNRFIAICSATITIGLFGTIFDWESRSNKPVGETTKKAYNQVTTGDAINRLAEKIGISKQSRLYWLYLPGVENCFEIFPEEVTTICCWRVLHKEKSGLSGDAVSSIKALSNKFVKRGISIGDLNQGKIMEYYKELERCVHTSASHQHAVDFMLSVTSMFNKHAEDYIDAKDLKSTKASSSRMP</sequence>
<dbReference type="KEGG" id="vg:80554515"/>
<dbReference type="GO" id="GO:0019013">
    <property type="term" value="C:viral nucleocapsid"/>
    <property type="evidence" value="ECO:0007669"/>
    <property type="project" value="UniProtKB-KW"/>
</dbReference>
<organism evidence="4 5">
    <name type="scientific">Karaka Okahu purepure emaravirus</name>
    <dbReference type="NCBI Taxonomy" id="2872811"/>
    <lineage>
        <taxon>Viruses</taxon>
        <taxon>Riboviria</taxon>
        <taxon>Orthornavirae</taxon>
        <taxon>Negarnaviricota</taxon>
        <taxon>Polyploviricotina</taxon>
        <taxon>Bunyaviricetes</taxon>
        <taxon>Elliovirales</taxon>
        <taxon>Fimoviridae</taxon>
        <taxon>Emaravirus</taxon>
        <taxon>Emaravirus corynocarpi</taxon>
    </lineage>
</organism>
<reference evidence="5" key="1">
    <citation type="journal article" date="2021" name="Viruses">
        <title>Characterisation and Distribution of Karaka Okahu Purepure Virus - A Novel Emaravirus Likely to Be Endemic to New Zealand.</title>
        <authorList>
            <person name="Rabbidge L.O."/>
            <person name="Blouin A.G."/>
            <person name="Chooi K.M."/>
            <person name="Higgins C.M."/>
            <person name="MacDiarmid R.M."/>
        </authorList>
    </citation>
    <scope>NUCLEOTIDE SEQUENCE [LARGE SCALE GENOMIC DNA]</scope>
</reference>
<dbReference type="GeneID" id="80554515"/>
<dbReference type="Proteomes" id="UP001156677">
    <property type="component" value="Genome"/>
</dbReference>
<gene>
    <name evidence="4" type="primary">p3</name>
</gene>
<evidence type="ECO:0000256" key="3">
    <source>
        <dbReference type="ARBA" id="ARBA00022844"/>
    </source>
</evidence>
<keyword evidence="5" id="KW-1185">Reference proteome</keyword>
<dbReference type="EMBL" id="MZ391829">
    <property type="protein sequence ID" value="QZN83755.1"/>
    <property type="molecule type" value="Genomic_RNA"/>
</dbReference>
<keyword evidence="3" id="KW-0946">Virion</keyword>